<proteinExistence type="predicted"/>
<dbReference type="SUPFAM" id="SSF53850">
    <property type="entry name" value="Periplasmic binding protein-like II"/>
    <property type="match status" value="1"/>
</dbReference>
<accession>A0A2X4WHG8</accession>
<dbReference type="PANTHER" id="PTHR43649">
    <property type="entry name" value="ARABINOSE-BINDING PROTEIN-RELATED"/>
    <property type="match status" value="1"/>
</dbReference>
<dbReference type="Proteomes" id="UP000249134">
    <property type="component" value="Chromosome 1"/>
</dbReference>
<dbReference type="Gene3D" id="3.40.190.10">
    <property type="entry name" value="Periplasmic binding protein-like II"/>
    <property type="match status" value="2"/>
</dbReference>
<dbReference type="RefSeq" id="WP_066141131.1">
    <property type="nucleotide sequence ID" value="NZ_CBCSGM010000003.1"/>
</dbReference>
<evidence type="ECO:0000313" key="3">
    <source>
        <dbReference type="Proteomes" id="UP000249134"/>
    </source>
</evidence>
<gene>
    <name evidence="2" type="primary">lipO_13</name>
    <name evidence="2" type="ORF">NCTC4824_03693</name>
</gene>
<evidence type="ECO:0000313" key="2">
    <source>
        <dbReference type="EMBL" id="SQI62581.1"/>
    </source>
</evidence>
<organism evidence="2 3">
    <name type="scientific">Lederbergia lenta</name>
    <name type="common">Bacillus lentus</name>
    <dbReference type="NCBI Taxonomy" id="1467"/>
    <lineage>
        <taxon>Bacteria</taxon>
        <taxon>Bacillati</taxon>
        <taxon>Bacillota</taxon>
        <taxon>Bacilli</taxon>
        <taxon>Bacillales</taxon>
        <taxon>Bacillaceae</taxon>
        <taxon>Lederbergia</taxon>
    </lineage>
</organism>
<sequence>MQKRFIALTIVLLLLLGACSSKKEEAGAKEDVDSDEKVTLSAFGIKAPAATTDYDEMPFLKELADNVNVDIKWTTATTQTSTEQINLMFASDDLPDIFYSAWSLGGSDIVKYGSTGQLVALDDLIEEHAPNIKELFEKRPDLKKMITAPDGHIYALPQYDESKASKSNDAFFINKKWLDQLDLPIPTTTEEFHETLKAFKDNDMNENGKKDEIPFSFTFENQIRGPHSMSGAFGVVGRHIGVKDGNVYYAPAQPKYREYVKYMHDLYKDGLIDPEAFTHDVQVYDSKIKSSTPILGALFSWSNFSSFGKVDTDYVAIPPLKGPEGDQMWNANAGGLSMSGFSITSANKNPIRSIQWVDQMFDEETGIQVSLGPLGENIKKEDDGTITILEAPEGMSYEEFRHKTTPGSYGVYANLEETNDKVNKSPGQIEKEEYAEMYAPFQPEEIYPNVLYSVEDGDRLSILSTDIDNYMNETIPKFIINGDVDAQWDAYVKQLEKMGLAELLEIYQKYYDEFK</sequence>
<dbReference type="PROSITE" id="PS51257">
    <property type="entry name" value="PROKAR_LIPOPROTEIN"/>
    <property type="match status" value="1"/>
</dbReference>
<dbReference type="EMBL" id="LS483476">
    <property type="protein sequence ID" value="SQI62581.1"/>
    <property type="molecule type" value="Genomic_DNA"/>
</dbReference>
<feature type="signal peptide" evidence="1">
    <location>
        <begin position="1"/>
        <end position="23"/>
    </location>
</feature>
<keyword evidence="3" id="KW-1185">Reference proteome</keyword>
<reference evidence="2 3" key="1">
    <citation type="submission" date="2018-06" db="EMBL/GenBank/DDBJ databases">
        <authorList>
            <consortium name="Pathogen Informatics"/>
            <person name="Doyle S."/>
        </authorList>
    </citation>
    <scope>NUCLEOTIDE SEQUENCE [LARGE SCALE GENOMIC DNA]</scope>
    <source>
        <strain evidence="2 3">NCTC4824</strain>
    </source>
</reference>
<dbReference type="PANTHER" id="PTHR43649:SF17">
    <property type="entry name" value="ABC TRANSPORTER SOLUTE BINDING PROTEIN-SUGAR TRANSPORT"/>
    <property type="match status" value="1"/>
</dbReference>
<name>A0A2X4WHG8_LEDLE</name>
<dbReference type="AlphaFoldDB" id="A0A2X4WHG8"/>
<dbReference type="InterPro" id="IPR050490">
    <property type="entry name" value="Bact_solute-bd_prot1"/>
</dbReference>
<dbReference type="STRING" id="1348624.GCA_001591545_02089"/>
<evidence type="ECO:0000256" key="1">
    <source>
        <dbReference type="SAM" id="SignalP"/>
    </source>
</evidence>
<dbReference type="KEGG" id="blen:NCTC4824_03693"/>
<keyword evidence="1" id="KW-0732">Signal</keyword>
<feature type="chain" id="PRO_5039079386" evidence="1">
    <location>
        <begin position="24"/>
        <end position="515"/>
    </location>
</feature>
<protein>
    <submittedName>
        <fullName evidence="2">Sugar ABC transporter substrate-binding protein</fullName>
    </submittedName>
</protein>